<dbReference type="Proteomes" id="UP000199492">
    <property type="component" value="Unassembled WGS sequence"/>
</dbReference>
<protein>
    <recommendedName>
        <fullName evidence="3">DUF4861 domain-containing protein</fullName>
    </recommendedName>
</protein>
<accession>A0A1G7Y8A7</accession>
<proteinExistence type="predicted"/>
<organism evidence="1 2">
    <name type="scientific">Winogradskyella thalassocola</name>
    <dbReference type="NCBI Taxonomy" id="262004"/>
    <lineage>
        <taxon>Bacteria</taxon>
        <taxon>Pseudomonadati</taxon>
        <taxon>Bacteroidota</taxon>
        <taxon>Flavobacteriia</taxon>
        <taxon>Flavobacteriales</taxon>
        <taxon>Flavobacteriaceae</taxon>
        <taxon>Winogradskyella</taxon>
    </lineage>
</organism>
<dbReference type="Pfam" id="PF16153">
    <property type="entry name" value="DUF4861"/>
    <property type="match status" value="1"/>
</dbReference>
<dbReference type="InterPro" id="IPR032342">
    <property type="entry name" value="DUF4861"/>
</dbReference>
<evidence type="ECO:0000313" key="2">
    <source>
        <dbReference type="Proteomes" id="UP000199492"/>
    </source>
</evidence>
<dbReference type="PROSITE" id="PS51257">
    <property type="entry name" value="PROKAR_LIPOPROTEIN"/>
    <property type="match status" value="1"/>
</dbReference>
<sequence length="338" mass="38321">MKTLKFIIALCFMASVTACKSEKKEDIKEPIKQTEKVIETPKTYAEISIAQGGEWIDGTRGHEEYDGGTSFKNIEKFRVPDNHTDHSWYIRYEGPGWENNKIGYRLYLDWRNAIDIFGKKTDTMVLSNVGQDGFDSYHEPEPWGQDILKVGSGLGIGSLGRLVEVEVLHFKEVDSTFASVQNNLDASSVIINYKGWKTGDDKIDLKSTLSIRPDQRYTKHTIQPSKAIDGIVTGIIDHGVNYFQKESANKKWAYIATYGEQTLVPDDLGMAIFYEIKTTSEVKKGKYDYLIQFQPTTKPVSFYFLGAWEQEVDGIKTEAEFLTYLDGLLNELNSNNAL</sequence>
<dbReference type="OrthoDB" id="846806at2"/>
<evidence type="ECO:0000313" key="1">
    <source>
        <dbReference type="EMBL" id="SDG92702.1"/>
    </source>
</evidence>
<keyword evidence="2" id="KW-1185">Reference proteome</keyword>
<dbReference type="RefSeq" id="WP_092466414.1">
    <property type="nucleotide sequence ID" value="NZ_FNCZ01000001.1"/>
</dbReference>
<reference evidence="2" key="1">
    <citation type="submission" date="2016-10" db="EMBL/GenBank/DDBJ databases">
        <authorList>
            <person name="Varghese N."/>
            <person name="Submissions S."/>
        </authorList>
    </citation>
    <scope>NUCLEOTIDE SEQUENCE [LARGE SCALE GENOMIC DNA]</scope>
    <source>
        <strain evidence="2">DSM 15363</strain>
    </source>
</reference>
<dbReference type="STRING" id="262004.SAMN04489796_101954"/>
<evidence type="ECO:0008006" key="3">
    <source>
        <dbReference type="Google" id="ProtNLM"/>
    </source>
</evidence>
<dbReference type="AlphaFoldDB" id="A0A1G7Y8A7"/>
<gene>
    <name evidence="1" type="ORF">SAMN04489796_101954</name>
</gene>
<dbReference type="EMBL" id="FNCZ01000001">
    <property type="protein sequence ID" value="SDG92702.1"/>
    <property type="molecule type" value="Genomic_DNA"/>
</dbReference>
<name>A0A1G7Y8A7_9FLAO</name>